<sequence>MNIFKTGEEVFKKALIFSRCRPLFAQLGSLLQREHTHIKHPQLKPASSWNLVNVVGQGVSTVRYYSQGDHLGVPIGESLDVQDPPDPQELPVHPRNKKLDAKNLFIQKLEECSSPSDVLDLISNKTLTQRRISSSLSRIWHTIKKLSDDQRRYELKLMFEHPGFEELCHDLIVMAPGMQTQDMAFSLLALVRLDVPQRSRVVQTFLRVIQENLNRFDERSLAILAGALEKMEQLPNVEALKEGLRLRLEKNMPLIQNILSLQSIMRVVGKGSSTELKRKIEMKALSMADSFTLPNAQYMLASMAAMGLYSRQLLEICCQKIEENVQGVPFSKLLMVLKACQDLHYRNHALLSTMAEYLTTSCSMWSNKQIILLLLAFEKMNFHPVNLMGAFAERIIQNPDALMLQDILSVLKVYSHLNHDLGDHRQQFLVGLAHAMEAYLDRLYPGNLLRAVFYFCMLGHFPALALERLFQRDTLDQLFNPGADKQPIKGLEQNLHLLDLCLRLDQSALPRPEFLPSLLGDFSPPPHLPPPPGLLSTLQSLKGVGAIEEGVVVEKIYHIGKEVFNYITLS</sequence>
<gene>
    <name evidence="2" type="ORF">ACEWY4_016335</name>
</gene>
<feature type="domain" description="FAST kinase leucine-rich" evidence="1">
    <location>
        <begin position="407"/>
        <end position="478"/>
    </location>
</feature>
<keyword evidence="3" id="KW-1185">Reference proteome</keyword>
<dbReference type="AlphaFoldDB" id="A0ABD1JK86"/>
<accession>A0ABD1JK86</accession>
<dbReference type="PANTHER" id="PTHR21228">
    <property type="entry name" value="FAST LEU-RICH DOMAIN-CONTAINING"/>
    <property type="match status" value="1"/>
</dbReference>
<dbReference type="InterPro" id="IPR050870">
    <property type="entry name" value="FAST_kinase"/>
</dbReference>
<name>A0ABD1JK86_9TELE</name>
<evidence type="ECO:0000313" key="3">
    <source>
        <dbReference type="Proteomes" id="UP001591681"/>
    </source>
</evidence>
<organism evidence="2 3">
    <name type="scientific">Coilia grayii</name>
    <name type="common">Gray's grenadier anchovy</name>
    <dbReference type="NCBI Taxonomy" id="363190"/>
    <lineage>
        <taxon>Eukaryota</taxon>
        <taxon>Metazoa</taxon>
        <taxon>Chordata</taxon>
        <taxon>Craniata</taxon>
        <taxon>Vertebrata</taxon>
        <taxon>Euteleostomi</taxon>
        <taxon>Actinopterygii</taxon>
        <taxon>Neopterygii</taxon>
        <taxon>Teleostei</taxon>
        <taxon>Clupei</taxon>
        <taxon>Clupeiformes</taxon>
        <taxon>Clupeoidei</taxon>
        <taxon>Engraulidae</taxon>
        <taxon>Coilinae</taxon>
        <taxon>Coilia</taxon>
    </lineage>
</organism>
<evidence type="ECO:0000313" key="2">
    <source>
        <dbReference type="EMBL" id="KAL2087507.1"/>
    </source>
</evidence>
<evidence type="ECO:0000259" key="1">
    <source>
        <dbReference type="Pfam" id="PF06743"/>
    </source>
</evidence>
<dbReference type="EMBL" id="JBHFQA010000014">
    <property type="protein sequence ID" value="KAL2087507.1"/>
    <property type="molecule type" value="Genomic_DNA"/>
</dbReference>
<protein>
    <recommendedName>
        <fullName evidence="1">FAST kinase leucine-rich domain-containing protein</fullName>
    </recommendedName>
</protein>
<dbReference type="PANTHER" id="PTHR21228:SF1">
    <property type="entry name" value="FAST KINASE DOMAIN-CONTAINING PROTEIN 2, MITOCHONDRIAL"/>
    <property type="match status" value="1"/>
</dbReference>
<proteinExistence type="predicted"/>
<dbReference type="Pfam" id="PF06743">
    <property type="entry name" value="FAST_1"/>
    <property type="match status" value="1"/>
</dbReference>
<comment type="caution">
    <text evidence="2">The sequence shown here is derived from an EMBL/GenBank/DDBJ whole genome shotgun (WGS) entry which is preliminary data.</text>
</comment>
<reference evidence="2 3" key="1">
    <citation type="submission" date="2024-09" db="EMBL/GenBank/DDBJ databases">
        <title>A chromosome-level genome assembly of Gray's grenadier anchovy, Coilia grayii.</title>
        <authorList>
            <person name="Fu Z."/>
        </authorList>
    </citation>
    <scope>NUCLEOTIDE SEQUENCE [LARGE SCALE GENOMIC DNA]</scope>
    <source>
        <strain evidence="2">G4</strain>
        <tissue evidence="2">Muscle</tissue>
    </source>
</reference>
<dbReference type="InterPro" id="IPR010622">
    <property type="entry name" value="FAST_Leu-rich"/>
</dbReference>
<dbReference type="Proteomes" id="UP001591681">
    <property type="component" value="Unassembled WGS sequence"/>
</dbReference>